<protein>
    <submittedName>
        <fullName evidence="5">Transketolase central region</fullName>
    </submittedName>
</protein>
<accession>T1AZB7</accession>
<comment type="similarity">
    <text evidence="2">Belongs to the transketolase family.</text>
</comment>
<dbReference type="Pfam" id="PF02779">
    <property type="entry name" value="Transket_pyr"/>
    <property type="match status" value="1"/>
</dbReference>
<gene>
    <name evidence="5" type="ORF">B1A_08340</name>
</gene>
<reference evidence="5" key="2">
    <citation type="journal article" date="2014" name="ISME J.">
        <title>Microbial stratification in low pH oxic and suboxic macroscopic growths along an acid mine drainage.</title>
        <authorList>
            <person name="Mendez-Garcia C."/>
            <person name="Mesa V."/>
            <person name="Sprenger R.R."/>
            <person name="Richter M."/>
            <person name="Diez M.S."/>
            <person name="Solano J."/>
            <person name="Bargiela R."/>
            <person name="Golyshina O.V."/>
            <person name="Manteca A."/>
            <person name="Ramos J.L."/>
            <person name="Gallego J.R."/>
            <person name="Llorente I."/>
            <person name="Martins Dos Santos V.A."/>
            <person name="Jensen O.N."/>
            <person name="Pelaez A.I."/>
            <person name="Sanchez J."/>
            <person name="Ferrer M."/>
        </authorList>
    </citation>
    <scope>NUCLEOTIDE SEQUENCE</scope>
</reference>
<keyword evidence="3" id="KW-0786">Thiamine pyrophosphate</keyword>
<reference evidence="5" key="1">
    <citation type="submission" date="2013-08" db="EMBL/GenBank/DDBJ databases">
        <authorList>
            <person name="Mendez C."/>
            <person name="Richter M."/>
            <person name="Ferrer M."/>
            <person name="Sanchez J."/>
        </authorList>
    </citation>
    <scope>NUCLEOTIDE SEQUENCE</scope>
</reference>
<evidence type="ECO:0000256" key="3">
    <source>
        <dbReference type="ARBA" id="ARBA00023052"/>
    </source>
</evidence>
<name>T1AZB7_9ZZZZ</name>
<dbReference type="InterPro" id="IPR005475">
    <property type="entry name" value="Transketolase-like_Pyr-bd"/>
</dbReference>
<sequence length="260" mass="27841">MEPTMMTMAAGLALSGRTVFASTFAVFAAGQAYNQVRQSICYNRANVKIVATHGGLTVGGDGGTHQMVEDIGLMRGLPRMTVVVPADAPTTRSATRVLHAMRGPAYLRLPRENLPTVTDGEFRLGRAAELAPGSDLTIVAVGVMVARALEVARRLRESGISVRVLDLASVKPYDEKAILRAARETGAILALEEHSVLTGVGALVASVTAEQYPVPVRRIGVADLFGESGDPWALLDHYGLSVDRIRDEAWELLKLRGKVQ</sequence>
<dbReference type="Gene3D" id="3.40.50.970">
    <property type="match status" value="1"/>
</dbReference>
<dbReference type="InterPro" id="IPR009014">
    <property type="entry name" value="Transketo_C/PFOR_II"/>
</dbReference>
<dbReference type="InterPro" id="IPR051157">
    <property type="entry name" value="PDH/Transketolase"/>
</dbReference>
<comment type="cofactor">
    <cofactor evidence="1">
        <name>thiamine diphosphate</name>
        <dbReference type="ChEBI" id="CHEBI:58937"/>
    </cofactor>
</comment>
<dbReference type="SUPFAM" id="SSF52518">
    <property type="entry name" value="Thiamin diphosphate-binding fold (THDP-binding)"/>
    <property type="match status" value="1"/>
</dbReference>
<comment type="caution">
    <text evidence="5">The sequence shown here is derived from an EMBL/GenBank/DDBJ whole genome shotgun (WGS) entry which is preliminary data.</text>
</comment>
<dbReference type="AlphaFoldDB" id="T1AZB7"/>
<dbReference type="SMART" id="SM00861">
    <property type="entry name" value="Transket_pyr"/>
    <property type="match status" value="1"/>
</dbReference>
<dbReference type="Gene3D" id="3.40.50.920">
    <property type="match status" value="1"/>
</dbReference>
<organism evidence="5">
    <name type="scientific">mine drainage metagenome</name>
    <dbReference type="NCBI Taxonomy" id="410659"/>
    <lineage>
        <taxon>unclassified sequences</taxon>
        <taxon>metagenomes</taxon>
        <taxon>ecological metagenomes</taxon>
    </lineage>
</organism>
<dbReference type="InterPro" id="IPR029061">
    <property type="entry name" value="THDP-binding"/>
</dbReference>
<dbReference type="Pfam" id="PF02780">
    <property type="entry name" value="Transketolase_C"/>
    <property type="match status" value="1"/>
</dbReference>
<dbReference type="CDD" id="cd07033">
    <property type="entry name" value="TPP_PYR_DXS_TK_like"/>
    <property type="match status" value="1"/>
</dbReference>
<proteinExistence type="inferred from homology"/>
<evidence type="ECO:0000313" key="5">
    <source>
        <dbReference type="EMBL" id="EQD65926.1"/>
    </source>
</evidence>
<evidence type="ECO:0000259" key="4">
    <source>
        <dbReference type="SMART" id="SM00861"/>
    </source>
</evidence>
<dbReference type="PANTHER" id="PTHR43825:SF1">
    <property type="entry name" value="TRANSKETOLASE-LIKE PYRIMIDINE-BINDING DOMAIN-CONTAINING PROTEIN"/>
    <property type="match status" value="1"/>
</dbReference>
<dbReference type="SUPFAM" id="SSF52922">
    <property type="entry name" value="TK C-terminal domain-like"/>
    <property type="match status" value="1"/>
</dbReference>
<dbReference type="EMBL" id="AUZX01005972">
    <property type="protein sequence ID" value="EQD65926.1"/>
    <property type="molecule type" value="Genomic_DNA"/>
</dbReference>
<dbReference type="InterPro" id="IPR033248">
    <property type="entry name" value="Transketolase_C"/>
</dbReference>
<dbReference type="FunFam" id="3.40.50.970:FF:000129">
    <property type="entry name" value="Transketolase"/>
    <property type="match status" value="1"/>
</dbReference>
<feature type="domain" description="Transketolase-like pyrimidine-binding" evidence="4">
    <location>
        <begin position="1"/>
        <end position="116"/>
    </location>
</feature>
<dbReference type="PANTHER" id="PTHR43825">
    <property type="entry name" value="PYRUVATE DEHYDROGENASE E1 COMPONENT"/>
    <property type="match status" value="1"/>
</dbReference>
<evidence type="ECO:0000256" key="2">
    <source>
        <dbReference type="ARBA" id="ARBA00007131"/>
    </source>
</evidence>
<evidence type="ECO:0000256" key="1">
    <source>
        <dbReference type="ARBA" id="ARBA00001964"/>
    </source>
</evidence>